<dbReference type="EC" id="2.7.1.11" evidence="14"/>
<feature type="binding site" evidence="14">
    <location>
        <position position="166"/>
    </location>
    <ligand>
        <name>substrate</name>
        <note>ligand shared between dimeric partners</note>
    </ligand>
</feature>
<evidence type="ECO:0000256" key="4">
    <source>
        <dbReference type="ARBA" id="ARBA00022490"/>
    </source>
</evidence>
<evidence type="ECO:0000256" key="6">
    <source>
        <dbReference type="ARBA" id="ARBA00022679"/>
    </source>
</evidence>
<dbReference type="Gene3D" id="3.40.50.450">
    <property type="match status" value="1"/>
</dbReference>
<dbReference type="Proteomes" id="UP000190150">
    <property type="component" value="Unassembled WGS sequence"/>
</dbReference>
<evidence type="ECO:0000256" key="9">
    <source>
        <dbReference type="ARBA" id="ARBA00022777"/>
    </source>
</evidence>
<comment type="caution">
    <text evidence="14">Lacks conserved residue(s) required for the propagation of feature annotation.</text>
</comment>
<keyword evidence="12 14" id="KW-0324">Glycolysis</keyword>
<dbReference type="GO" id="GO:0030388">
    <property type="term" value="P:fructose 1,6-bisphosphate metabolic process"/>
    <property type="evidence" value="ECO:0007669"/>
    <property type="project" value="TreeGrafter"/>
</dbReference>
<keyword evidence="6 14" id="KW-0808">Transferase</keyword>
<dbReference type="RefSeq" id="WP_079641693.1">
    <property type="nucleotide sequence ID" value="NZ_FUZF01000003.1"/>
</dbReference>
<evidence type="ECO:0000256" key="14">
    <source>
        <dbReference type="HAMAP-Rule" id="MF_00339"/>
    </source>
</evidence>
<feature type="binding site" evidence="14">
    <location>
        <position position="250"/>
    </location>
    <ligand>
        <name>substrate</name>
        <note>ligand shared between dimeric partners</note>
    </ligand>
</feature>
<dbReference type="InterPro" id="IPR022953">
    <property type="entry name" value="ATP_PFK"/>
</dbReference>
<name>A0A1T5BZ66_9SPHI</name>
<keyword evidence="11 14" id="KW-0460">Magnesium</keyword>
<evidence type="ECO:0000256" key="12">
    <source>
        <dbReference type="ARBA" id="ARBA00023152"/>
    </source>
</evidence>
<feature type="binding site" description="in other chain" evidence="14">
    <location>
        <position position="226"/>
    </location>
    <ligand>
        <name>substrate</name>
        <note>ligand shared between dimeric partners</note>
    </ligand>
</feature>
<evidence type="ECO:0000256" key="13">
    <source>
        <dbReference type="ARBA" id="ARBA00048070"/>
    </source>
</evidence>
<dbReference type="UniPathway" id="UPA00109">
    <property type="reaction ID" value="UER00182"/>
</dbReference>
<feature type="binding site" evidence="14">
    <location>
        <position position="106"/>
    </location>
    <ligand>
        <name>Mg(2+)</name>
        <dbReference type="ChEBI" id="CHEBI:18420"/>
        <note>catalytic</note>
    </ligand>
</feature>
<feature type="binding site" description="in other chain" evidence="14">
    <location>
        <position position="158"/>
    </location>
    <ligand>
        <name>ADP</name>
        <dbReference type="ChEBI" id="CHEBI:456216"/>
        <note>allosteric activator; ligand shared between dimeric partners</note>
    </ligand>
</feature>
<keyword evidence="17" id="KW-1185">Reference proteome</keyword>
<keyword evidence="4 14" id="KW-0963">Cytoplasm</keyword>
<feature type="domain" description="Phosphofructokinase" evidence="15">
    <location>
        <begin position="6"/>
        <end position="280"/>
    </location>
</feature>
<dbReference type="GO" id="GO:0048029">
    <property type="term" value="F:monosaccharide binding"/>
    <property type="evidence" value="ECO:0007669"/>
    <property type="project" value="TreeGrafter"/>
</dbReference>
<dbReference type="NCBIfam" id="NF002872">
    <property type="entry name" value="PRK03202.1"/>
    <property type="match status" value="1"/>
</dbReference>
<evidence type="ECO:0000259" key="15">
    <source>
        <dbReference type="Pfam" id="PF00365"/>
    </source>
</evidence>
<evidence type="ECO:0000256" key="1">
    <source>
        <dbReference type="ARBA" id="ARBA00001946"/>
    </source>
</evidence>
<dbReference type="GO" id="GO:0061621">
    <property type="term" value="P:canonical glycolysis"/>
    <property type="evidence" value="ECO:0007669"/>
    <property type="project" value="TreeGrafter"/>
</dbReference>
<dbReference type="GO" id="GO:0006002">
    <property type="term" value="P:fructose 6-phosphate metabolic process"/>
    <property type="evidence" value="ECO:0007669"/>
    <property type="project" value="UniProtKB-UniRule"/>
</dbReference>
<dbReference type="NCBIfam" id="TIGR02482">
    <property type="entry name" value="PFKA_ATP"/>
    <property type="match status" value="1"/>
</dbReference>
<dbReference type="Gene3D" id="3.40.50.460">
    <property type="entry name" value="Phosphofructokinase domain"/>
    <property type="match status" value="1"/>
</dbReference>
<dbReference type="GO" id="GO:0005945">
    <property type="term" value="C:6-phosphofructokinase complex"/>
    <property type="evidence" value="ECO:0007669"/>
    <property type="project" value="TreeGrafter"/>
</dbReference>
<comment type="similarity">
    <text evidence="14">Belongs to the phosphofructokinase type A (PFKA) family. ATP-dependent PFK group I subfamily. Prokaryotic clade 'B1' sub-subfamily.</text>
</comment>
<dbReference type="PROSITE" id="PS00433">
    <property type="entry name" value="PHOSPHOFRUCTOKINASE"/>
    <property type="match status" value="1"/>
</dbReference>
<dbReference type="PANTHER" id="PTHR13697">
    <property type="entry name" value="PHOSPHOFRUCTOKINASE"/>
    <property type="match status" value="1"/>
</dbReference>
<comment type="pathway">
    <text evidence="3 14">Carbohydrate degradation; glycolysis; D-glyceraldehyde 3-phosphate and glycerone phosphate from D-glucose: step 3/4.</text>
</comment>
<evidence type="ECO:0000256" key="2">
    <source>
        <dbReference type="ARBA" id="ARBA00004496"/>
    </source>
</evidence>
<sequence length="327" mass="35178">MKKITNIGVFTSGGDAPGMNAAIRAVVRTAIYENIQVTGIYRGYQGMIDAEFIDMNRRSVSSIIQKGGTVLKSARCLEFKTKEGRQQAYDNIRTQGIDALVAIGGDGTFTGADLFSKEFDIPVMCIPGTIDNDLYGSDYTLGYDTANNTVIEAIDKIRDTASSHSRVFFVEVMGRDSGCIALNAGVGGGAEAILMPEVDSGITELFGELELAESRNKSSMIVIIAEGDKNGGAYNVAKIVKEKFNHLDIKVSILGHLQRGGSPSSFDRVLATRMGFKAVKELLNGNSRATVGLRGTAIVTTPLEEALSKKEFKLDEELLAIANIMNK</sequence>
<feature type="binding site" description="in other chain" evidence="14">
    <location>
        <begin position="256"/>
        <end position="259"/>
    </location>
    <ligand>
        <name>substrate</name>
        <note>ligand shared between dimeric partners</note>
    </ligand>
</feature>
<feature type="binding site" description="in other chain" evidence="14">
    <location>
        <begin position="217"/>
        <end position="219"/>
    </location>
    <ligand>
        <name>ADP</name>
        <dbReference type="ChEBI" id="CHEBI:456216"/>
        <note>allosteric activator; ligand shared between dimeric partners</note>
    </ligand>
</feature>
<feature type="binding site" description="in other chain" evidence="14">
    <location>
        <position position="215"/>
    </location>
    <ligand>
        <name>ADP</name>
        <dbReference type="ChEBI" id="CHEBI:456216"/>
        <note>allosteric activator; ligand shared between dimeric partners</note>
    </ligand>
</feature>
<dbReference type="GO" id="GO:0016208">
    <property type="term" value="F:AMP binding"/>
    <property type="evidence" value="ECO:0007669"/>
    <property type="project" value="TreeGrafter"/>
</dbReference>
<evidence type="ECO:0000313" key="17">
    <source>
        <dbReference type="Proteomes" id="UP000190150"/>
    </source>
</evidence>
<comment type="catalytic activity">
    <reaction evidence="13 14">
        <text>beta-D-fructose 6-phosphate + ATP = beta-D-fructose 1,6-bisphosphate + ADP + H(+)</text>
        <dbReference type="Rhea" id="RHEA:16109"/>
        <dbReference type="ChEBI" id="CHEBI:15378"/>
        <dbReference type="ChEBI" id="CHEBI:30616"/>
        <dbReference type="ChEBI" id="CHEBI:32966"/>
        <dbReference type="ChEBI" id="CHEBI:57634"/>
        <dbReference type="ChEBI" id="CHEBI:456216"/>
        <dbReference type="EC" id="2.7.1.11"/>
    </reaction>
</comment>
<feature type="binding site" evidence="14">
    <location>
        <begin position="105"/>
        <end position="108"/>
    </location>
    <ligand>
        <name>ATP</name>
        <dbReference type="ChEBI" id="CHEBI:30616"/>
    </ligand>
</feature>
<gene>
    <name evidence="14" type="primary">pfkA</name>
    <name evidence="16" type="ORF">SAMN05660841_00944</name>
</gene>
<dbReference type="PRINTS" id="PR00476">
    <property type="entry name" value="PHFRCTKINASE"/>
</dbReference>
<dbReference type="EMBL" id="FUZF01000003">
    <property type="protein sequence ID" value="SKB52425.1"/>
    <property type="molecule type" value="Genomic_DNA"/>
</dbReference>
<dbReference type="GO" id="GO:0005524">
    <property type="term" value="F:ATP binding"/>
    <property type="evidence" value="ECO:0007669"/>
    <property type="project" value="UniProtKB-UniRule"/>
</dbReference>
<dbReference type="InterPro" id="IPR000023">
    <property type="entry name" value="Phosphofructokinase_dom"/>
</dbReference>
<proteinExistence type="inferred from homology"/>
<feature type="binding site" evidence="14">
    <location>
        <begin position="24"/>
        <end position="28"/>
    </location>
    <ligand>
        <name>ADP</name>
        <dbReference type="ChEBI" id="CHEBI:456216"/>
        <note>allosteric activator; ligand shared between dimeric partners</note>
    </ligand>
</feature>
<dbReference type="GO" id="GO:0070095">
    <property type="term" value="F:fructose-6-phosphate binding"/>
    <property type="evidence" value="ECO:0007669"/>
    <property type="project" value="TreeGrafter"/>
</dbReference>
<evidence type="ECO:0000256" key="7">
    <source>
        <dbReference type="ARBA" id="ARBA00022723"/>
    </source>
</evidence>
<comment type="subcellular location">
    <subcellularLocation>
        <location evidence="2 14">Cytoplasm</location>
    </subcellularLocation>
</comment>
<dbReference type="AlphaFoldDB" id="A0A1T5BZ66"/>
<keyword evidence="7 14" id="KW-0479">Metal-binding</keyword>
<dbReference type="HAMAP" id="MF_00339">
    <property type="entry name" value="Phosphofructokinase_I_B1"/>
    <property type="match status" value="1"/>
</dbReference>
<comment type="function">
    <text evidence="14">Catalyzes the phosphorylation of D-fructose 6-phosphate to fructose 1,6-bisphosphate by ATP, the first committing step of glycolysis.</text>
</comment>
<dbReference type="SUPFAM" id="SSF53784">
    <property type="entry name" value="Phosphofructokinase"/>
    <property type="match status" value="1"/>
</dbReference>
<dbReference type="GO" id="GO:0003872">
    <property type="term" value="F:6-phosphofructokinase activity"/>
    <property type="evidence" value="ECO:0007669"/>
    <property type="project" value="UniProtKB-UniRule"/>
</dbReference>
<dbReference type="PIRSF" id="PIRSF000532">
    <property type="entry name" value="ATP_PFK_prok"/>
    <property type="match status" value="1"/>
</dbReference>
<comment type="cofactor">
    <cofactor evidence="1 14">
        <name>Mg(2+)</name>
        <dbReference type="ChEBI" id="CHEBI:18420"/>
    </cofactor>
</comment>
<dbReference type="STRING" id="1513896.SAMN05660841_00944"/>
<dbReference type="InterPro" id="IPR035966">
    <property type="entry name" value="PKF_sf"/>
</dbReference>
<evidence type="ECO:0000256" key="8">
    <source>
        <dbReference type="ARBA" id="ARBA00022741"/>
    </source>
</evidence>
<feature type="binding site" evidence="14">
    <location>
        <begin position="75"/>
        <end position="76"/>
    </location>
    <ligand>
        <name>ATP</name>
        <dbReference type="ChEBI" id="CHEBI:30616"/>
    </ligand>
</feature>
<reference evidence="17" key="1">
    <citation type="submission" date="2017-02" db="EMBL/GenBank/DDBJ databases">
        <authorList>
            <person name="Varghese N."/>
            <person name="Submissions S."/>
        </authorList>
    </citation>
    <scope>NUCLEOTIDE SEQUENCE [LARGE SCALE GENOMIC DNA]</scope>
    <source>
        <strain evidence="17">DSM 24091</strain>
    </source>
</reference>
<comment type="activity regulation">
    <text evidence="14">Allosterically activated by ADP and other diphosphonucleosides, and allosterically inhibited by phosphoenolpyruvate.</text>
</comment>
<dbReference type="InterPro" id="IPR012828">
    <property type="entry name" value="PFKA_ATP_prok"/>
</dbReference>
<feature type="binding site" evidence="14">
    <location>
        <position position="14"/>
    </location>
    <ligand>
        <name>ATP</name>
        <dbReference type="ChEBI" id="CHEBI:30616"/>
    </ligand>
</feature>
<keyword evidence="10 14" id="KW-0067">ATP-binding</keyword>
<protein>
    <recommendedName>
        <fullName evidence="14">ATP-dependent 6-phosphofructokinase</fullName>
        <shortName evidence="14">ATP-PFK</shortName>
        <shortName evidence="14">Phosphofructokinase</shortName>
        <ecNumber evidence="14">2.7.1.11</ecNumber>
    </recommendedName>
    <alternativeName>
        <fullName evidence="14">Phosphohexokinase</fullName>
    </alternativeName>
</protein>
<feature type="binding site" description="in other chain" evidence="14">
    <location>
        <begin position="173"/>
        <end position="175"/>
    </location>
    <ligand>
        <name>substrate</name>
        <note>ligand shared between dimeric partners</note>
    </ligand>
</feature>
<dbReference type="PANTHER" id="PTHR13697:SF4">
    <property type="entry name" value="ATP-DEPENDENT 6-PHOSPHOFRUCTOKINASE"/>
    <property type="match status" value="1"/>
</dbReference>
<evidence type="ECO:0000313" key="16">
    <source>
        <dbReference type="EMBL" id="SKB52425.1"/>
    </source>
</evidence>
<dbReference type="Pfam" id="PF00365">
    <property type="entry name" value="PFK"/>
    <property type="match status" value="1"/>
</dbReference>
<accession>A0A1T5BZ66</accession>
<evidence type="ECO:0000256" key="11">
    <source>
        <dbReference type="ARBA" id="ARBA00022842"/>
    </source>
</evidence>
<comment type="subunit">
    <text evidence="14">Homotetramer.</text>
</comment>
<organism evidence="16 17">
    <name type="scientific">Sphingobacterium nematocida</name>
    <dbReference type="NCBI Taxonomy" id="1513896"/>
    <lineage>
        <taxon>Bacteria</taxon>
        <taxon>Pseudomonadati</taxon>
        <taxon>Bacteroidota</taxon>
        <taxon>Sphingobacteriia</taxon>
        <taxon>Sphingobacteriales</taxon>
        <taxon>Sphingobacteriaceae</taxon>
        <taxon>Sphingobacterium</taxon>
    </lineage>
</organism>
<dbReference type="FunFam" id="3.40.50.450:FF:000001">
    <property type="entry name" value="ATP-dependent 6-phosphofructokinase"/>
    <property type="match status" value="1"/>
</dbReference>
<evidence type="ECO:0000256" key="10">
    <source>
        <dbReference type="ARBA" id="ARBA00022840"/>
    </source>
</evidence>
<dbReference type="OrthoDB" id="9802503at2"/>
<keyword evidence="8 14" id="KW-0547">Nucleotide-binding</keyword>
<keyword evidence="5 14" id="KW-0021">Allosteric enzyme</keyword>
<dbReference type="InterPro" id="IPR015912">
    <property type="entry name" value="Phosphofructokinase_CS"/>
</dbReference>
<feature type="active site" description="Proton acceptor" evidence="14">
    <location>
        <position position="131"/>
    </location>
</feature>
<dbReference type="GO" id="GO:0046872">
    <property type="term" value="F:metal ion binding"/>
    <property type="evidence" value="ECO:0007669"/>
    <property type="project" value="UniProtKB-KW"/>
</dbReference>
<evidence type="ECO:0000256" key="3">
    <source>
        <dbReference type="ARBA" id="ARBA00004679"/>
    </source>
</evidence>
<keyword evidence="9 14" id="KW-0418">Kinase</keyword>
<evidence type="ECO:0000256" key="5">
    <source>
        <dbReference type="ARBA" id="ARBA00022533"/>
    </source>
</evidence>
<dbReference type="GO" id="GO:0042802">
    <property type="term" value="F:identical protein binding"/>
    <property type="evidence" value="ECO:0007669"/>
    <property type="project" value="TreeGrafter"/>
</dbReference>
<feature type="binding site" description="in other chain" evidence="14">
    <location>
        <begin position="129"/>
        <end position="131"/>
    </location>
    <ligand>
        <name>substrate</name>
        <note>ligand shared between dimeric partners</note>
    </ligand>
</feature>
<feature type="binding site" description="in other chain" evidence="14">
    <location>
        <begin position="189"/>
        <end position="191"/>
    </location>
    <ligand>
        <name>ADP</name>
        <dbReference type="ChEBI" id="CHEBI:456216"/>
        <note>allosteric activator; ligand shared between dimeric partners</note>
    </ligand>
</feature>
<dbReference type="FunFam" id="3.40.50.460:FF:000002">
    <property type="entry name" value="ATP-dependent 6-phosphofructokinase"/>
    <property type="match status" value="1"/>
</dbReference>
<dbReference type="InterPro" id="IPR012003">
    <property type="entry name" value="ATP_PFK_prok-type"/>
</dbReference>